<dbReference type="InterPro" id="IPR017601">
    <property type="entry name" value="DGQHR-contain_dom"/>
</dbReference>
<protein>
    <submittedName>
        <fullName evidence="1">Ribonuclease G and E</fullName>
    </submittedName>
</protein>
<dbReference type="AlphaFoldDB" id="E8NGH2"/>
<name>E8NGH2_MICTS</name>
<dbReference type="Proteomes" id="UP000008975">
    <property type="component" value="Chromosome"/>
</dbReference>
<reference key="2">
    <citation type="submission" date="2011-02" db="EMBL/GenBank/DDBJ databases">
        <title>Genome sequence of Microbacterium testaceum StLB037.</title>
        <authorList>
            <person name="Morohoshi T."/>
            <person name="Wang W.Z."/>
            <person name="Someya N."/>
            <person name="Ikeda T."/>
        </authorList>
    </citation>
    <scope>NUCLEOTIDE SEQUENCE</scope>
    <source>
        <strain>StLB037</strain>
    </source>
</reference>
<evidence type="ECO:0000313" key="1">
    <source>
        <dbReference type="EMBL" id="BAJ74055.1"/>
    </source>
</evidence>
<evidence type="ECO:0000313" key="2">
    <source>
        <dbReference type="Proteomes" id="UP000008975"/>
    </source>
</evidence>
<dbReference type="HOGENOM" id="CLU_459060_0_0_11"/>
<organism evidence="1 2">
    <name type="scientific">Microbacterium testaceum (strain StLB037)</name>
    <dbReference type="NCBI Taxonomy" id="979556"/>
    <lineage>
        <taxon>Bacteria</taxon>
        <taxon>Bacillati</taxon>
        <taxon>Actinomycetota</taxon>
        <taxon>Actinomycetes</taxon>
        <taxon>Micrococcales</taxon>
        <taxon>Microbacteriaceae</taxon>
        <taxon>Microbacterium</taxon>
    </lineage>
</organism>
<proteinExistence type="predicted"/>
<dbReference type="RefSeq" id="WP_013584182.1">
    <property type="nucleotide sequence ID" value="NC_015125.1"/>
</dbReference>
<gene>
    <name evidence="1" type="ordered locus">MTES_1091</name>
</gene>
<dbReference type="KEGG" id="mts:MTES_1091"/>
<dbReference type="OrthoDB" id="9789139at2"/>
<dbReference type="EMBL" id="AP012052">
    <property type="protein sequence ID" value="BAJ74055.1"/>
    <property type="molecule type" value="Genomic_DNA"/>
</dbReference>
<dbReference type="CDD" id="cd16413">
    <property type="entry name" value="DGQHR_domain"/>
    <property type="match status" value="1"/>
</dbReference>
<reference evidence="1 2" key="1">
    <citation type="journal article" date="2011" name="J. Bacteriol.">
        <title>Genome sequence of Microbacterium testaceum StLB037, an N-acylhomoserine lactone-degrading bacterium isolated from potato leaves.</title>
        <authorList>
            <person name="Morohoshi T."/>
            <person name="Wang W.-Z."/>
            <person name="Someya N."/>
            <person name="Ikeda T."/>
        </authorList>
    </citation>
    <scope>NUCLEOTIDE SEQUENCE [LARGE SCALE GENOMIC DNA]</scope>
    <source>
        <strain evidence="1 2">StLB037</strain>
    </source>
</reference>
<dbReference type="NCBIfam" id="TIGR03187">
    <property type="entry name" value="DGQHR"/>
    <property type="match status" value="1"/>
</dbReference>
<accession>E8NGH2</accession>
<sequence>MVTRKPLTQAQLQRREQTTFTRRIHTMFTNAGFVYLPTNGIERKFGNKVGELDQVFVFENIVLVCEDTVEKSPRDHLKNKKILADEIAANTADLISWLTTDFGDRLSVFDDYDVSRYKVFFLYFSKNEIELDVADIDLFKPVTVVPPATLSYFVKMTQNIKRSARTDIFRFLDISSADLGLPNAADGAKKIPTSIIYPVDNTGFRNGVRVVSFMMSADMLLRNSYVLRKDNWQDTIELYQRLIERDRILKIRKFLTERRSTFINNIIVSLPSSVEFKDDKGQAVQLKDVSSFDGHTMLIPDEMNSICVIDGQHRIFAHYEGLDQLEPQVAKLRKKFHLLVTGLIFPENMTDLERRKFESELFLDINSNAKPVPQDVLLFIETLKDPFSDLGVARQVLMKLNDRAPFRNLFQMSLMDDGKIKIASIIKFALRYVVDIVDAPDRLFHYWGTEEDREELLKQKEKKTSRAQLEQFVDFAAGVLSTYFSAVKATNSAAWDEAETKIRSTTAINGYVIALRRSLEGHGVLDFAGYKKLLGSVDVSFSKSEFPYASSQYAKFSRQILKEAFGVDDAAEEELGLPAGEIPVAP</sequence>